<dbReference type="PANTHER" id="PTHR11731">
    <property type="entry name" value="PROTEASE FAMILY S9B,C DIPEPTIDYL-PEPTIDASE IV-RELATED"/>
    <property type="match status" value="1"/>
</dbReference>
<feature type="transmembrane region" description="Helical" evidence="4">
    <location>
        <begin position="38"/>
        <end position="59"/>
    </location>
</feature>
<evidence type="ECO:0000313" key="7">
    <source>
        <dbReference type="EMBL" id="CAB3370772.1"/>
    </source>
</evidence>
<evidence type="ECO:0000313" key="8">
    <source>
        <dbReference type="Proteomes" id="UP000494165"/>
    </source>
</evidence>
<organism evidence="7 8">
    <name type="scientific">Cloeon dipterum</name>
    <dbReference type="NCBI Taxonomy" id="197152"/>
    <lineage>
        <taxon>Eukaryota</taxon>
        <taxon>Metazoa</taxon>
        <taxon>Ecdysozoa</taxon>
        <taxon>Arthropoda</taxon>
        <taxon>Hexapoda</taxon>
        <taxon>Insecta</taxon>
        <taxon>Pterygota</taxon>
        <taxon>Palaeoptera</taxon>
        <taxon>Ephemeroptera</taxon>
        <taxon>Pisciforma</taxon>
        <taxon>Baetidae</taxon>
        <taxon>Cloeon</taxon>
    </lineage>
</organism>
<evidence type="ECO:0000259" key="6">
    <source>
        <dbReference type="Pfam" id="PF00930"/>
    </source>
</evidence>
<protein>
    <recommendedName>
        <fullName evidence="3">Venom dipeptidyl peptidase 4</fullName>
    </recommendedName>
</protein>
<keyword evidence="4" id="KW-0472">Membrane</keyword>
<keyword evidence="8" id="KW-1185">Reference proteome</keyword>
<dbReference type="InterPro" id="IPR050278">
    <property type="entry name" value="Serine_Prot_S9B/DPPIV"/>
</dbReference>
<name>A0A8S1CRR1_9INSE</name>
<evidence type="ECO:0000256" key="4">
    <source>
        <dbReference type="SAM" id="Phobius"/>
    </source>
</evidence>
<dbReference type="SUPFAM" id="SSF82171">
    <property type="entry name" value="DPP6 N-terminal domain-like"/>
    <property type="match status" value="1"/>
</dbReference>
<evidence type="ECO:0000256" key="1">
    <source>
        <dbReference type="ARBA" id="ARBA00010036"/>
    </source>
</evidence>
<dbReference type="Gene3D" id="3.40.50.1820">
    <property type="entry name" value="alpha/beta hydrolase"/>
    <property type="match status" value="1"/>
</dbReference>
<dbReference type="GO" id="GO:0006508">
    <property type="term" value="P:proteolysis"/>
    <property type="evidence" value="ECO:0007669"/>
    <property type="project" value="InterPro"/>
</dbReference>
<comment type="caution">
    <text evidence="7">The sequence shown here is derived from an EMBL/GenBank/DDBJ whole genome shotgun (WGS) entry which is preliminary data.</text>
</comment>
<evidence type="ECO:0000256" key="3">
    <source>
        <dbReference type="ARBA" id="ARBA00072929"/>
    </source>
</evidence>
<dbReference type="PANTHER" id="PTHR11731:SF135">
    <property type="entry name" value="INACTIVE DIPEPTIDYL PEPTIDASE 10-LIKE PROTEIN"/>
    <property type="match status" value="1"/>
</dbReference>
<evidence type="ECO:0000256" key="2">
    <source>
        <dbReference type="ARBA" id="ARBA00023180"/>
    </source>
</evidence>
<dbReference type="GO" id="GO:0005886">
    <property type="term" value="C:plasma membrane"/>
    <property type="evidence" value="ECO:0007669"/>
    <property type="project" value="TreeGrafter"/>
</dbReference>
<keyword evidence="4" id="KW-1133">Transmembrane helix</keyword>
<sequence>MNTVQSGGQVSGGGGGKKSASLSELVASTPNQRNWRGILIALLVIMAVLGLIVFSIVLLSPPDEGPRVKGEKLQREHVTGLELHPPRFNGSWVNETEFVFRDIYGGVSVYNADNLSSRVLMTNSTFRQLNAVNFSVSSDLNYVLLIADVKKVYRYSTEAKYSIYEVATENHFPLKTEEDAEDVHPHLQQVQWSPRGNALVFVYKNDVFFRPAANNANTVRVSTSGEPGVVFNGVPDWLYEEEILKSSTAFWFSKDGSMLLFAAFNDSLVGEMQFSWYGGLGEKLSYPKTKSLRYPKAGTANPEVSLYVANLEALGSSGASARQAAGNQVVNIKPTAAVTDQEHYFTAVTWASPRQVAVIWMNRRQNLSIISICSEPSWECEDSHTERQTGRGWVDLYEAPLFSEDSASYVIRLPVLDGESGKFQHINQIFVNPKRLSPLTHGTFEVTSILAWDPESHHVYFMAAPEGKPGQRHLYRVLDQNASTTADRKKECLTCPEVVSTTNVTDSDYGPCLYSNAFFSPSARYYIHECLGPEPPVIWLVEARTNARIALIDDYPTLRKTLATLALPQIKTIEVEIEGGYQAQVRLFLPPGLREYEEMAFPLVLHVDAAPGSQLVTERWGVDWGSYLASQRNFIVAQIDARGSGFQGEKLRHELFHKLGSVEIEDQIAVIKYLRDNLKYIDKDHLAVWGWSYGGFATAMILAQDEEVFRCGISVAPITSWIHYNSAFTERYMGLPNVTDNYRGYEESDVTKRAGNLREKLFLLIHGTADDNVHYQQSMMLIQALTAEGVLFRHQTYPDEDHSFSGVKSHMYKAMESFLDDCFGPLDFEEWEIGTSFFTFKQ</sequence>
<dbReference type="GO" id="GO:0008236">
    <property type="term" value="F:serine-type peptidase activity"/>
    <property type="evidence" value="ECO:0007669"/>
    <property type="project" value="InterPro"/>
</dbReference>
<dbReference type="InterPro" id="IPR002469">
    <property type="entry name" value="Peptidase_S9B_N"/>
</dbReference>
<dbReference type="Proteomes" id="UP000494165">
    <property type="component" value="Unassembled WGS sequence"/>
</dbReference>
<dbReference type="Pfam" id="PF00326">
    <property type="entry name" value="Peptidase_S9"/>
    <property type="match status" value="1"/>
</dbReference>
<keyword evidence="2" id="KW-0325">Glycoprotein</keyword>
<reference evidence="7 8" key="1">
    <citation type="submission" date="2020-04" db="EMBL/GenBank/DDBJ databases">
        <authorList>
            <person name="Alioto T."/>
            <person name="Alioto T."/>
            <person name="Gomez Garrido J."/>
        </authorList>
    </citation>
    <scope>NUCLEOTIDE SEQUENCE [LARGE SCALE GENOMIC DNA]</scope>
</reference>
<dbReference type="Gene3D" id="2.140.10.30">
    <property type="entry name" value="Dipeptidylpeptidase IV, N-terminal domain"/>
    <property type="match status" value="1"/>
</dbReference>
<dbReference type="AlphaFoldDB" id="A0A8S1CRR1"/>
<proteinExistence type="inferred from homology"/>
<dbReference type="InterPro" id="IPR029058">
    <property type="entry name" value="AB_hydrolase_fold"/>
</dbReference>
<dbReference type="EMBL" id="CADEPI010000055">
    <property type="protein sequence ID" value="CAB3370772.1"/>
    <property type="molecule type" value="Genomic_DNA"/>
</dbReference>
<accession>A0A8S1CRR1</accession>
<dbReference type="InterPro" id="IPR001375">
    <property type="entry name" value="Peptidase_S9_cat"/>
</dbReference>
<evidence type="ECO:0000259" key="5">
    <source>
        <dbReference type="Pfam" id="PF00326"/>
    </source>
</evidence>
<dbReference type="SUPFAM" id="SSF53474">
    <property type="entry name" value="alpha/beta-Hydrolases"/>
    <property type="match status" value="1"/>
</dbReference>
<feature type="domain" description="Dipeptidylpeptidase IV N-terminal" evidence="6">
    <location>
        <begin position="137"/>
        <end position="536"/>
    </location>
</feature>
<dbReference type="Pfam" id="PF00930">
    <property type="entry name" value="DPPIV_N"/>
    <property type="match status" value="1"/>
</dbReference>
<gene>
    <name evidence="7" type="ORF">CLODIP_2_CD09786</name>
</gene>
<dbReference type="FunFam" id="3.40.50.1820:FF:000003">
    <property type="entry name" value="Dipeptidyl peptidase 4"/>
    <property type="match status" value="1"/>
</dbReference>
<feature type="domain" description="Peptidase S9 prolyl oligopeptidase catalytic" evidence="5">
    <location>
        <begin position="620"/>
        <end position="824"/>
    </location>
</feature>
<comment type="similarity">
    <text evidence="1">Belongs to the peptidase S9B family. DPPIV subfamily.</text>
</comment>
<dbReference type="OrthoDB" id="16520at2759"/>
<keyword evidence="4" id="KW-0812">Transmembrane</keyword>